<keyword evidence="3" id="KW-1185">Reference proteome</keyword>
<evidence type="ECO:0000313" key="3">
    <source>
        <dbReference type="Proteomes" id="UP000465112"/>
    </source>
</evidence>
<dbReference type="AlphaFoldDB" id="A0A6A5FRI2"/>
<dbReference type="Gene3D" id="2.60.120.40">
    <property type="match status" value="1"/>
</dbReference>
<keyword evidence="1" id="KW-0812">Transmembrane</keyword>
<name>A0A6A5FRI2_PERFL</name>
<sequence>MGHQDKEMDIESLQKSSRRRGSCLDVFLVGSVICLFVTVAAVAAGGLMVVMELRSELQSKLPRRHVEPETSKLSGDTPDPAYKMQNFAYLEALSSKLKNSTMHWAPVHYAAGRSVGSNFWFDAEQHWLKAKQVGTYFMYIELNLTCTYNCNAGILRVNVGDKLTCEVKLPALADSTPVSRQCWTVSQLNEEKLFTQMIVPKGLENWKLELSGSKLGMFLVD</sequence>
<evidence type="ECO:0000256" key="1">
    <source>
        <dbReference type="SAM" id="Phobius"/>
    </source>
</evidence>
<dbReference type="EMBL" id="VHII01000001">
    <property type="protein sequence ID" value="KAF1394932.1"/>
    <property type="molecule type" value="Genomic_DNA"/>
</dbReference>
<dbReference type="InterPro" id="IPR008983">
    <property type="entry name" value="Tumour_necrosis_fac-like_dom"/>
</dbReference>
<reference evidence="2 3" key="1">
    <citation type="submission" date="2019-06" db="EMBL/GenBank/DDBJ databases">
        <title>A chromosome-scale genome assembly of the European perch, Perca fluviatilis.</title>
        <authorList>
            <person name="Roques C."/>
            <person name="Zahm M."/>
            <person name="Cabau C."/>
            <person name="Klopp C."/>
            <person name="Bouchez O."/>
            <person name="Donnadieu C."/>
            <person name="Kuhl H."/>
            <person name="Gislard M."/>
            <person name="Guendouz S."/>
            <person name="Journot L."/>
            <person name="Haffray P."/>
            <person name="Bestin A."/>
            <person name="Morvezen R."/>
            <person name="Feron R."/>
            <person name="Wen M."/>
            <person name="Jouanno E."/>
            <person name="Herpin A."/>
            <person name="Schartl M."/>
            <person name="Postlethwait J."/>
            <person name="Schaerlinger B."/>
            <person name="Chardard D."/>
            <person name="Lecocq T."/>
            <person name="Poncet C."/>
            <person name="Jaffrelo L."/>
            <person name="Lampietro C."/>
            <person name="Guiguen Y."/>
        </authorList>
    </citation>
    <scope>NUCLEOTIDE SEQUENCE [LARGE SCALE GENOMIC DNA]</scope>
    <source>
        <tissue evidence="2">Blood</tissue>
    </source>
</reference>
<feature type="transmembrane region" description="Helical" evidence="1">
    <location>
        <begin position="26"/>
        <end position="50"/>
    </location>
</feature>
<dbReference type="Proteomes" id="UP000465112">
    <property type="component" value="Chromosome 1"/>
</dbReference>
<evidence type="ECO:0000313" key="2">
    <source>
        <dbReference type="EMBL" id="KAF1394932.1"/>
    </source>
</evidence>
<comment type="caution">
    <text evidence="2">The sequence shown here is derived from an EMBL/GenBank/DDBJ whole genome shotgun (WGS) entry which is preliminary data.</text>
</comment>
<protein>
    <recommendedName>
        <fullName evidence="4">TNF family profile domain-containing protein</fullName>
    </recommendedName>
</protein>
<gene>
    <name evidence="2" type="ORF">PFLUV_G00006250</name>
</gene>
<organism evidence="2 3">
    <name type="scientific">Perca fluviatilis</name>
    <name type="common">European perch</name>
    <dbReference type="NCBI Taxonomy" id="8168"/>
    <lineage>
        <taxon>Eukaryota</taxon>
        <taxon>Metazoa</taxon>
        <taxon>Chordata</taxon>
        <taxon>Craniata</taxon>
        <taxon>Vertebrata</taxon>
        <taxon>Euteleostomi</taxon>
        <taxon>Actinopterygii</taxon>
        <taxon>Neopterygii</taxon>
        <taxon>Teleostei</taxon>
        <taxon>Neoteleostei</taxon>
        <taxon>Acanthomorphata</taxon>
        <taxon>Eupercaria</taxon>
        <taxon>Perciformes</taxon>
        <taxon>Percoidei</taxon>
        <taxon>Percidae</taxon>
        <taxon>Percinae</taxon>
        <taxon>Perca</taxon>
    </lineage>
</organism>
<dbReference type="OrthoDB" id="9899228at2759"/>
<accession>A0A6A5FRI2</accession>
<evidence type="ECO:0008006" key="4">
    <source>
        <dbReference type="Google" id="ProtNLM"/>
    </source>
</evidence>
<keyword evidence="1" id="KW-0472">Membrane</keyword>
<keyword evidence="1" id="KW-1133">Transmembrane helix</keyword>
<proteinExistence type="predicted"/>